<accession>A0AAD8Y3G9</accession>
<feature type="region of interest" description="Disordered" evidence="1">
    <location>
        <begin position="15"/>
        <end position="44"/>
    </location>
</feature>
<evidence type="ECO:0000256" key="1">
    <source>
        <dbReference type="SAM" id="MobiDB-lite"/>
    </source>
</evidence>
<comment type="caution">
    <text evidence="2">The sequence shown here is derived from an EMBL/GenBank/DDBJ whole genome shotgun (WGS) entry which is preliminary data.</text>
</comment>
<name>A0AAD8Y3G9_9STRA</name>
<feature type="compositionally biased region" description="Low complexity" evidence="1">
    <location>
        <begin position="24"/>
        <end position="34"/>
    </location>
</feature>
<organism evidence="2 3">
    <name type="scientific">Skeletonema marinoi</name>
    <dbReference type="NCBI Taxonomy" id="267567"/>
    <lineage>
        <taxon>Eukaryota</taxon>
        <taxon>Sar</taxon>
        <taxon>Stramenopiles</taxon>
        <taxon>Ochrophyta</taxon>
        <taxon>Bacillariophyta</taxon>
        <taxon>Coscinodiscophyceae</taxon>
        <taxon>Thalassiosirophycidae</taxon>
        <taxon>Thalassiosirales</taxon>
        <taxon>Skeletonemataceae</taxon>
        <taxon>Skeletonema</taxon>
        <taxon>Skeletonema marinoi-dohrnii complex</taxon>
    </lineage>
</organism>
<sequence length="184" mass="20285">MPKLSIISGGATSFGYKDGKSQLPSSSPTTSDTSHNSDNDEDRNLHSFNTAFRRIKWLHATHYSAIIMPSIQRQRTIRNRQRTYPAVIGWPGKYKEGGGNIQDDASGPRVVILGTEFQIQKASPTQLQKLDVAHWPTWTTSDKSKWGVGNLVVDKEMPYGVASYVLSGKLEIIPQSTGVPKLSA</sequence>
<feature type="compositionally biased region" description="Basic and acidic residues" evidence="1">
    <location>
        <begin position="35"/>
        <end position="44"/>
    </location>
</feature>
<reference evidence="2" key="1">
    <citation type="submission" date="2023-06" db="EMBL/GenBank/DDBJ databases">
        <title>Survivors Of The Sea: Transcriptome response of Skeletonema marinoi to long-term dormancy.</title>
        <authorList>
            <person name="Pinder M.I.M."/>
            <person name="Kourtchenko O."/>
            <person name="Robertson E.K."/>
            <person name="Larsson T."/>
            <person name="Maumus F."/>
            <person name="Osuna-Cruz C.M."/>
            <person name="Vancaester E."/>
            <person name="Stenow R."/>
            <person name="Vandepoele K."/>
            <person name="Ploug H."/>
            <person name="Bruchert V."/>
            <person name="Godhe A."/>
            <person name="Topel M."/>
        </authorList>
    </citation>
    <scope>NUCLEOTIDE SEQUENCE</scope>
    <source>
        <strain evidence="2">R05AC</strain>
    </source>
</reference>
<gene>
    <name evidence="2" type="ORF">QTG54_010528</name>
</gene>
<dbReference type="Proteomes" id="UP001224775">
    <property type="component" value="Unassembled WGS sequence"/>
</dbReference>
<dbReference type="AlphaFoldDB" id="A0AAD8Y3G9"/>
<dbReference type="EMBL" id="JATAAI010000020">
    <property type="protein sequence ID" value="KAK1738498.1"/>
    <property type="molecule type" value="Genomic_DNA"/>
</dbReference>
<protein>
    <submittedName>
        <fullName evidence="2">Uncharacterized protein</fullName>
    </submittedName>
</protein>
<evidence type="ECO:0000313" key="3">
    <source>
        <dbReference type="Proteomes" id="UP001224775"/>
    </source>
</evidence>
<proteinExistence type="predicted"/>
<evidence type="ECO:0000313" key="2">
    <source>
        <dbReference type="EMBL" id="KAK1738498.1"/>
    </source>
</evidence>
<keyword evidence="3" id="KW-1185">Reference proteome</keyword>